<dbReference type="InterPro" id="IPR028068">
    <property type="entry name" value="PIRT"/>
</dbReference>
<feature type="transmembrane region" description="Helical" evidence="5">
    <location>
        <begin position="46"/>
        <end position="68"/>
    </location>
</feature>
<dbReference type="OrthoDB" id="9905550at2759"/>
<dbReference type="AlphaFoldDB" id="A0A9Q1FQ21"/>
<dbReference type="PANTHER" id="PTHR16100:SF3">
    <property type="match status" value="1"/>
</dbReference>
<reference evidence="6" key="1">
    <citation type="journal article" date="2023" name="Science">
        <title>Genome structures resolve the early diversification of teleost fishes.</title>
        <authorList>
            <person name="Parey E."/>
            <person name="Louis A."/>
            <person name="Montfort J."/>
            <person name="Bouchez O."/>
            <person name="Roques C."/>
            <person name="Iampietro C."/>
            <person name="Lluch J."/>
            <person name="Castinel A."/>
            <person name="Donnadieu C."/>
            <person name="Desvignes T."/>
            <person name="Floi Bucao C."/>
            <person name="Jouanno E."/>
            <person name="Wen M."/>
            <person name="Mejri S."/>
            <person name="Dirks R."/>
            <person name="Jansen H."/>
            <person name="Henkel C."/>
            <person name="Chen W.J."/>
            <person name="Zahm M."/>
            <person name="Cabau C."/>
            <person name="Klopp C."/>
            <person name="Thompson A.W."/>
            <person name="Robinson-Rechavi M."/>
            <person name="Braasch I."/>
            <person name="Lecointre G."/>
            <person name="Bobe J."/>
            <person name="Postlethwait J.H."/>
            <person name="Berthelot C."/>
            <person name="Roest Crollius H."/>
            <person name="Guiguen Y."/>
        </authorList>
    </citation>
    <scope>NUCLEOTIDE SEQUENCE</scope>
    <source>
        <strain evidence="6">WJC10195</strain>
    </source>
</reference>
<dbReference type="EMBL" id="JAINUF010000004">
    <property type="protein sequence ID" value="KAJ8363869.1"/>
    <property type="molecule type" value="Genomic_DNA"/>
</dbReference>
<dbReference type="Proteomes" id="UP001152622">
    <property type="component" value="Chromosome 4"/>
</dbReference>
<keyword evidence="7" id="KW-1185">Reference proteome</keyword>
<accession>A0A9Q1FQ21</accession>
<comment type="caution">
    <text evidence="6">The sequence shown here is derived from an EMBL/GenBank/DDBJ whole genome shotgun (WGS) entry which is preliminary data.</text>
</comment>
<dbReference type="Pfam" id="PF15099">
    <property type="entry name" value="PIRT"/>
    <property type="match status" value="1"/>
</dbReference>
<evidence type="ECO:0000256" key="1">
    <source>
        <dbReference type="ARBA" id="ARBA00004141"/>
    </source>
</evidence>
<dbReference type="GO" id="GO:0005886">
    <property type="term" value="C:plasma membrane"/>
    <property type="evidence" value="ECO:0007669"/>
    <property type="project" value="TreeGrafter"/>
</dbReference>
<evidence type="ECO:0000313" key="7">
    <source>
        <dbReference type="Proteomes" id="UP001152622"/>
    </source>
</evidence>
<evidence type="ECO:0000256" key="5">
    <source>
        <dbReference type="SAM" id="Phobius"/>
    </source>
</evidence>
<keyword evidence="2 5" id="KW-0812">Transmembrane</keyword>
<evidence type="ECO:0000313" key="6">
    <source>
        <dbReference type="EMBL" id="KAJ8363869.1"/>
    </source>
</evidence>
<keyword evidence="3 5" id="KW-1133">Transmembrane helix</keyword>
<sequence length="119" mass="12800">MLSAGIVGSLAENRAGSKHKAERPLFPEGDDGAVDPLPWTYFHKPIIVMVIGGLLLGTGSVLSLLQYAQVVSVSYTMGTVCLSIGLIFLVTGLVWLPVIKQKLQRKRLAQKEHARSTSG</sequence>
<dbReference type="PANTHER" id="PTHR16100">
    <property type="entry name" value="PHOSPHOINOSITIDE-INTERACTING PROTEIN FAMILY MEMBER"/>
    <property type="match status" value="1"/>
</dbReference>
<evidence type="ECO:0000256" key="4">
    <source>
        <dbReference type="ARBA" id="ARBA00023136"/>
    </source>
</evidence>
<evidence type="ECO:0000256" key="3">
    <source>
        <dbReference type="ARBA" id="ARBA00022989"/>
    </source>
</evidence>
<name>A0A9Q1FQ21_SYNKA</name>
<proteinExistence type="predicted"/>
<gene>
    <name evidence="6" type="ORF">SKAU_G00127000</name>
</gene>
<feature type="transmembrane region" description="Helical" evidence="5">
    <location>
        <begin position="74"/>
        <end position="98"/>
    </location>
</feature>
<organism evidence="6 7">
    <name type="scientific">Synaphobranchus kaupii</name>
    <name type="common">Kaup's arrowtooth eel</name>
    <dbReference type="NCBI Taxonomy" id="118154"/>
    <lineage>
        <taxon>Eukaryota</taxon>
        <taxon>Metazoa</taxon>
        <taxon>Chordata</taxon>
        <taxon>Craniata</taxon>
        <taxon>Vertebrata</taxon>
        <taxon>Euteleostomi</taxon>
        <taxon>Actinopterygii</taxon>
        <taxon>Neopterygii</taxon>
        <taxon>Teleostei</taxon>
        <taxon>Anguilliformes</taxon>
        <taxon>Synaphobranchidae</taxon>
        <taxon>Synaphobranchus</taxon>
    </lineage>
</organism>
<evidence type="ECO:0000256" key="2">
    <source>
        <dbReference type="ARBA" id="ARBA00022692"/>
    </source>
</evidence>
<keyword evidence="4 5" id="KW-0472">Membrane</keyword>
<protein>
    <submittedName>
        <fullName evidence="6">Uncharacterized protein</fullName>
    </submittedName>
</protein>
<comment type="subcellular location">
    <subcellularLocation>
        <location evidence="1">Membrane</location>
        <topology evidence="1">Multi-pass membrane protein</topology>
    </subcellularLocation>
</comment>